<proteinExistence type="predicted"/>
<dbReference type="Pfam" id="PF12686">
    <property type="entry name" value="DUF3800"/>
    <property type="match status" value="1"/>
</dbReference>
<keyword evidence="2" id="KW-1185">Reference proteome</keyword>
<dbReference type="InterPro" id="IPR024524">
    <property type="entry name" value="DUF3800"/>
</dbReference>
<evidence type="ECO:0000313" key="2">
    <source>
        <dbReference type="Proteomes" id="UP000256971"/>
    </source>
</evidence>
<protein>
    <submittedName>
        <fullName evidence="1">DUF3800 domain-containing protein</fullName>
    </submittedName>
</protein>
<dbReference type="RefSeq" id="WP_064788123.1">
    <property type="nucleotide sequence ID" value="NZ_CP031555.1"/>
</dbReference>
<accession>A0ABM6Y3V5</accession>
<evidence type="ECO:0000313" key="1">
    <source>
        <dbReference type="EMBL" id="AXO16608.1"/>
    </source>
</evidence>
<dbReference type="EMBL" id="CP031555">
    <property type="protein sequence ID" value="AXO16608.1"/>
    <property type="molecule type" value="Genomic_DNA"/>
</dbReference>
<gene>
    <name evidence="1" type="ORF">DY252_22075</name>
</gene>
<sequence length="261" mass="30113">MSHSYVAYIDESGDDGFKRFRQPGDRGGSSKWLVISACVMRRAYSLDAVGWRDEITARMPERKSREVHFANLGHGQKLVAAQTLADKPLRALNVIAAKEPIPENVYTEKNQLYFYMTRYLIERISWLCREHRRHVKEGDGRVAITFSRRGGMSYDSFRDYLRTLKQQNTQIHWPVIDIDAVDALDHSKNAGLQLADIIASSFASGFEPDRYGNCERRYAETLKPVTYNRRGNYLSYGVKIVPNHEECNLDAQQTQMINLWK</sequence>
<dbReference type="Proteomes" id="UP000256971">
    <property type="component" value="Chromosome"/>
</dbReference>
<reference evidence="1 2" key="1">
    <citation type="submission" date="2018-08" db="EMBL/GenBank/DDBJ databases">
        <title>Complete genome sequence of type strain Thalassospira indica MCCC 1A01103T, isolated from isolated from deep seawater of the Indian Ocean.</title>
        <authorList>
            <person name="Liu Y."/>
        </authorList>
    </citation>
    <scope>NUCLEOTIDE SEQUENCE [LARGE SCALE GENOMIC DNA]</scope>
    <source>
        <strain evidence="1 2">PB8BT</strain>
    </source>
</reference>
<organism evidence="1 2">
    <name type="scientific">Thalassospira indica</name>
    <dbReference type="NCBI Taxonomy" id="1891279"/>
    <lineage>
        <taxon>Bacteria</taxon>
        <taxon>Pseudomonadati</taxon>
        <taxon>Pseudomonadota</taxon>
        <taxon>Alphaproteobacteria</taxon>
        <taxon>Rhodospirillales</taxon>
        <taxon>Thalassospiraceae</taxon>
        <taxon>Thalassospira</taxon>
    </lineage>
</organism>
<name>A0ABM6Y3V5_9PROT</name>